<evidence type="ECO:0000313" key="2">
    <source>
        <dbReference type="Proteomes" id="UP001500363"/>
    </source>
</evidence>
<proteinExistence type="predicted"/>
<keyword evidence="2" id="KW-1185">Reference proteome</keyword>
<evidence type="ECO:0000313" key="1">
    <source>
        <dbReference type="EMBL" id="GAA1513519.1"/>
    </source>
</evidence>
<dbReference type="EMBL" id="BAAANC010000001">
    <property type="protein sequence ID" value="GAA1513519.1"/>
    <property type="molecule type" value="Genomic_DNA"/>
</dbReference>
<dbReference type="Proteomes" id="UP001500363">
    <property type="component" value="Unassembled WGS sequence"/>
</dbReference>
<dbReference type="InterPro" id="IPR025358">
    <property type="entry name" value="DUF4262"/>
</dbReference>
<comment type="caution">
    <text evidence="1">The sequence shown here is derived from an EMBL/GenBank/DDBJ whole genome shotgun (WGS) entry which is preliminary data.</text>
</comment>
<name>A0ABN2A854_9ACTN</name>
<dbReference type="Pfam" id="PF14081">
    <property type="entry name" value="DUF4262"/>
    <property type="match status" value="1"/>
</dbReference>
<dbReference type="RefSeq" id="WP_344169863.1">
    <property type="nucleotide sequence ID" value="NZ_BAAANC010000001.1"/>
</dbReference>
<sequence length="168" mass="18825">MTEICYRRLDDAYPRQVLQQVDSQGWAVEHDARPEWPAPVTSTIGLCLRGHPEFMVFGCDASAGLALLEPLALAVQDGHRLHDCDEPNRFYPGVERIELIYFPLTTTYLPTVNQLFRRDGAAPIPAQLLLRAELLQGPPTDVPRPITRTTYLVSEYRTRHAAKAGGES</sequence>
<reference evidence="1 2" key="1">
    <citation type="journal article" date="2019" name="Int. J. Syst. Evol. Microbiol.">
        <title>The Global Catalogue of Microorganisms (GCM) 10K type strain sequencing project: providing services to taxonomists for standard genome sequencing and annotation.</title>
        <authorList>
            <consortium name="The Broad Institute Genomics Platform"/>
            <consortium name="The Broad Institute Genome Sequencing Center for Infectious Disease"/>
            <person name="Wu L."/>
            <person name="Ma J."/>
        </authorList>
    </citation>
    <scope>NUCLEOTIDE SEQUENCE [LARGE SCALE GENOMIC DNA]</scope>
    <source>
        <strain evidence="1 2">JCM 14303</strain>
    </source>
</reference>
<gene>
    <name evidence="1" type="ORF">GCM10009741_09450</name>
</gene>
<organism evidence="1 2">
    <name type="scientific">Kribbella lupini</name>
    <dbReference type="NCBI Taxonomy" id="291602"/>
    <lineage>
        <taxon>Bacteria</taxon>
        <taxon>Bacillati</taxon>
        <taxon>Actinomycetota</taxon>
        <taxon>Actinomycetes</taxon>
        <taxon>Propionibacteriales</taxon>
        <taxon>Kribbellaceae</taxon>
        <taxon>Kribbella</taxon>
    </lineage>
</organism>
<accession>A0ABN2A854</accession>
<protein>
    <submittedName>
        <fullName evidence="1">Uncharacterized protein</fullName>
    </submittedName>
</protein>